<evidence type="ECO:0000313" key="4">
    <source>
        <dbReference type="Proteomes" id="UP000187203"/>
    </source>
</evidence>
<name>A0A1R3K493_9ROSI</name>
<dbReference type="InterPro" id="IPR036322">
    <property type="entry name" value="WD40_repeat_dom_sf"/>
</dbReference>
<keyword evidence="1" id="KW-0853">WD repeat</keyword>
<keyword evidence="2" id="KW-0677">Repeat</keyword>
<evidence type="ECO:0000256" key="1">
    <source>
        <dbReference type="ARBA" id="ARBA00022574"/>
    </source>
</evidence>
<dbReference type="Proteomes" id="UP000187203">
    <property type="component" value="Unassembled WGS sequence"/>
</dbReference>
<evidence type="ECO:0000256" key="2">
    <source>
        <dbReference type="ARBA" id="ARBA00022737"/>
    </source>
</evidence>
<evidence type="ECO:0000313" key="3">
    <source>
        <dbReference type="EMBL" id="OMP01915.1"/>
    </source>
</evidence>
<dbReference type="InterPro" id="IPR045151">
    <property type="entry name" value="DCAF8"/>
</dbReference>
<organism evidence="3 4">
    <name type="scientific">Corchorus olitorius</name>
    <dbReference type="NCBI Taxonomy" id="93759"/>
    <lineage>
        <taxon>Eukaryota</taxon>
        <taxon>Viridiplantae</taxon>
        <taxon>Streptophyta</taxon>
        <taxon>Embryophyta</taxon>
        <taxon>Tracheophyta</taxon>
        <taxon>Spermatophyta</taxon>
        <taxon>Magnoliopsida</taxon>
        <taxon>eudicotyledons</taxon>
        <taxon>Gunneridae</taxon>
        <taxon>Pentapetalae</taxon>
        <taxon>rosids</taxon>
        <taxon>malvids</taxon>
        <taxon>Malvales</taxon>
        <taxon>Malvaceae</taxon>
        <taxon>Grewioideae</taxon>
        <taxon>Apeibeae</taxon>
        <taxon>Corchorus</taxon>
    </lineage>
</organism>
<protein>
    <submittedName>
        <fullName evidence="3">Uncharacterized protein</fullName>
    </submittedName>
</protein>
<dbReference type="SUPFAM" id="SSF50978">
    <property type="entry name" value="WD40 repeat-like"/>
    <property type="match status" value="1"/>
</dbReference>
<dbReference type="STRING" id="93759.A0A1R3K493"/>
<accession>A0A1R3K493</accession>
<dbReference type="InterPro" id="IPR015943">
    <property type="entry name" value="WD40/YVTN_repeat-like_dom_sf"/>
</dbReference>
<sequence length="118" mass="13115">MSSYVVSGAGDTEVRLFNLSRLSGRGLNDGAITLSAQYQCHTRRVKELAVEVGNPNVVWSASEDGTLRQHDFREGTSCPPAGSSHQECRNVFVRLTLHDMDFPFLHLFVIDYIADVVM</sequence>
<dbReference type="GO" id="GO:0080008">
    <property type="term" value="C:Cul4-RING E3 ubiquitin ligase complex"/>
    <property type="evidence" value="ECO:0007669"/>
    <property type="project" value="TreeGrafter"/>
</dbReference>
<dbReference type="PANTHER" id="PTHR15574:SF40">
    <property type="entry name" value="WD AND TETRATRICOPEPTIDE REPEATS PROTEIN 1"/>
    <property type="match status" value="1"/>
</dbReference>
<dbReference type="EMBL" id="AWUE01014705">
    <property type="protein sequence ID" value="OMP01915.1"/>
    <property type="molecule type" value="Genomic_DNA"/>
</dbReference>
<dbReference type="OrthoDB" id="4869960at2759"/>
<comment type="caution">
    <text evidence="3">The sequence shown here is derived from an EMBL/GenBank/DDBJ whole genome shotgun (WGS) entry which is preliminary data.</text>
</comment>
<gene>
    <name evidence="3" type="ORF">COLO4_11469</name>
</gene>
<dbReference type="Gene3D" id="2.130.10.10">
    <property type="entry name" value="YVTN repeat-like/Quinoprotein amine dehydrogenase"/>
    <property type="match status" value="1"/>
</dbReference>
<reference evidence="4" key="1">
    <citation type="submission" date="2013-09" db="EMBL/GenBank/DDBJ databases">
        <title>Corchorus olitorius genome sequencing.</title>
        <authorList>
            <person name="Alam M."/>
            <person name="Haque M.S."/>
            <person name="Islam M.S."/>
            <person name="Emdad E.M."/>
            <person name="Islam M.M."/>
            <person name="Ahmed B."/>
            <person name="Halim A."/>
            <person name="Hossen Q.M.M."/>
            <person name="Hossain M.Z."/>
            <person name="Ahmed R."/>
            <person name="Khan M.M."/>
            <person name="Islam R."/>
            <person name="Rashid M.M."/>
            <person name="Khan S.A."/>
            <person name="Rahman M.S."/>
            <person name="Alam M."/>
            <person name="Yahiya A.S."/>
            <person name="Khan M.S."/>
            <person name="Azam M.S."/>
            <person name="Haque T."/>
            <person name="Lashkar M.Z.H."/>
            <person name="Akhand A.I."/>
            <person name="Morshed G."/>
            <person name="Roy S."/>
            <person name="Uddin K.S."/>
            <person name="Rabeya T."/>
            <person name="Hossain A.S."/>
            <person name="Chowdhury A."/>
            <person name="Snigdha A.R."/>
            <person name="Mortoza M.S."/>
            <person name="Matin S.A."/>
            <person name="Hoque S.M.E."/>
            <person name="Islam M.K."/>
            <person name="Roy D.K."/>
            <person name="Haider R."/>
            <person name="Moosa M.M."/>
            <person name="Elias S.M."/>
            <person name="Hasan A.M."/>
            <person name="Jahan S."/>
            <person name="Shafiuddin M."/>
            <person name="Mahmood N."/>
            <person name="Shommy N.S."/>
        </authorList>
    </citation>
    <scope>NUCLEOTIDE SEQUENCE [LARGE SCALE GENOMIC DNA]</scope>
    <source>
        <strain evidence="4">cv. O-4</strain>
    </source>
</reference>
<dbReference type="GO" id="GO:0045717">
    <property type="term" value="P:negative regulation of fatty acid biosynthetic process"/>
    <property type="evidence" value="ECO:0007669"/>
    <property type="project" value="TreeGrafter"/>
</dbReference>
<dbReference type="PANTHER" id="PTHR15574">
    <property type="entry name" value="WD REPEAT DOMAIN-CONTAINING FAMILY"/>
    <property type="match status" value="1"/>
</dbReference>
<dbReference type="AlphaFoldDB" id="A0A1R3K493"/>
<keyword evidence="4" id="KW-1185">Reference proteome</keyword>
<dbReference type="GO" id="GO:0005737">
    <property type="term" value="C:cytoplasm"/>
    <property type="evidence" value="ECO:0007669"/>
    <property type="project" value="TreeGrafter"/>
</dbReference>
<proteinExistence type="predicted"/>